<gene>
    <name evidence="2" type="ORF">M878_05815</name>
</gene>
<proteinExistence type="predicted"/>
<dbReference type="PATRIC" id="fig|1352936.5.peg.1252"/>
<dbReference type="InterPro" id="IPR000873">
    <property type="entry name" value="AMP-dep_synth/lig_dom"/>
</dbReference>
<dbReference type="SUPFAM" id="SSF56801">
    <property type="entry name" value="Acetyl-CoA synthetase-like"/>
    <property type="match status" value="1"/>
</dbReference>
<dbReference type="HOGENOM" id="CLU_000022_2_12_11"/>
<dbReference type="InterPro" id="IPR020845">
    <property type="entry name" value="AMP-binding_CS"/>
</dbReference>
<dbReference type="Gene3D" id="3.30.300.30">
    <property type="match status" value="1"/>
</dbReference>
<dbReference type="EMBL" id="AWQX01000051">
    <property type="protein sequence ID" value="EST35470.1"/>
    <property type="molecule type" value="Genomic_DNA"/>
</dbReference>
<dbReference type="InterPro" id="IPR042099">
    <property type="entry name" value="ANL_N_sf"/>
</dbReference>
<reference evidence="2 3" key="1">
    <citation type="journal article" date="2014" name="Genome Announc.">
        <title>Draft Genome Sequence of Streptomyces roseochromogenes subsp. oscitans DS 12.976, Producer of the Aminocoumarin Antibiotic Clorobiocin.</title>
        <authorList>
            <person name="Ruckert C."/>
            <person name="Kalinowski J."/>
            <person name="Heide L."/>
            <person name="Apel A.K."/>
        </authorList>
    </citation>
    <scope>NUCLEOTIDE SEQUENCE [LARGE SCALE GENOMIC DNA]</scope>
    <source>
        <strain evidence="2 3">DS 12.976</strain>
    </source>
</reference>
<accession>V6KTE6</accession>
<name>V6KTE6_STRRC</name>
<dbReference type="PANTHER" id="PTHR45527:SF1">
    <property type="entry name" value="FATTY ACID SYNTHASE"/>
    <property type="match status" value="1"/>
</dbReference>
<dbReference type="STRING" id="1352936.M878_05815"/>
<protein>
    <recommendedName>
        <fullName evidence="1">AMP-dependent synthetase/ligase domain-containing protein</fullName>
    </recommendedName>
</protein>
<dbReference type="RefSeq" id="WP_023545164.1">
    <property type="nucleotide sequence ID" value="NZ_CM002285.1"/>
</dbReference>
<dbReference type="GO" id="GO:0043041">
    <property type="term" value="P:amino acid activation for nonribosomal peptide biosynthetic process"/>
    <property type="evidence" value="ECO:0007669"/>
    <property type="project" value="TreeGrafter"/>
</dbReference>
<dbReference type="GO" id="GO:0044550">
    <property type="term" value="P:secondary metabolite biosynthetic process"/>
    <property type="evidence" value="ECO:0007669"/>
    <property type="project" value="TreeGrafter"/>
</dbReference>
<evidence type="ECO:0000313" key="3">
    <source>
        <dbReference type="Proteomes" id="UP000017984"/>
    </source>
</evidence>
<dbReference type="GO" id="GO:0005737">
    <property type="term" value="C:cytoplasm"/>
    <property type="evidence" value="ECO:0007669"/>
    <property type="project" value="TreeGrafter"/>
</dbReference>
<dbReference type="PANTHER" id="PTHR45527">
    <property type="entry name" value="NONRIBOSOMAL PEPTIDE SYNTHETASE"/>
    <property type="match status" value="1"/>
</dbReference>
<evidence type="ECO:0000259" key="1">
    <source>
        <dbReference type="Pfam" id="PF00501"/>
    </source>
</evidence>
<dbReference type="GO" id="GO:0031177">
    <property type="term" value="F:phosphopantetheine binding"/>
    <property type="evidence" value="ECO:0007669"/>
    <property type="project" value="TreeGrafter"/>
</dbReference>
<dbReference type="InterPro" id="IPR045851">
    <property type="entry name" value="AMP-bd_C_sf"/>
</dbReference>
<feature type="domain" description="AMP-dependent synthetase/ligase" evidence="1">
    <location>
        <begin position="20"/>
        <end position="364"/>
    </location>
</feature>
<dbReference type="PROSITE" id="PS00455">
    <property type="entry name" value="AMP_BINDING"/>
    <property type="match status" value="1"/>
</dbReference>
<evidence type="ECO:0000313" key="2">
    <source>
        <dbReference type="EMBL" id="EST35470.1"/>
    </source>
</evidence>
<keyword evidence="3" id="KW-1185">Reference proteome</keyword>
<dbReference type="Gene3D" id="3.40.50.12780">
    <property type="entry name" value="N-terminal domain of ligase-like"/>
    <property type="match status" value="1"/>
</dbReference>
<dbReference type="AlphaFoldDB" id="V6KTE6"/>
<sequence length="509" mass="53959">MDTGSIYGPLTQPATIHKAFHRVAQLHPQRPAARAGHRSVTYAQMAADSRRIAAQLIRRGIGPGDIVPVLSRRSVELPAVLLGILSTGAAYGMLDVRWPPRRLGRFLRRMNAPLAIADTTGAQDLLGPETPLLTVEELHATPAEPVPLVAADPWDCATVFWTSGSTGTPKAVLSPHQATTRLFTRPGFLDYGPAPVMIHAAAVAWDAFTLELWGMLLTGGTLLVHTPDVLLPADIRSCIRDHGATHLFLTPSLADVIVAGDIDCLAGLRCLMVGGDKPTPATCQKLLAAYPDMELVNGYGPVESCVFATTHPITLADAHSAQSIPAGQAVPGTGVHIVADGRVLPSGQVGEVALSGVGLALGYLDEPESTDSAFRTVAIGDQLTRVYLTGDHGHVDARGVLHFAGRRDAQIKIAGHRIEPAEIEAAALSLGAGRAVALPLPDAAGNTRLVLFTEPPAPAVNEQNLHTRLKETLPAYMVPARVHVVPEMPLLDNTKINKRALAERFGYPV</sequence>
<dbReference type="Proteomes" id="UP000017984">
    <property type="component" value="Chromosome"/>
</dbReference>
<comment type="caution">
    <text evidence="2">The sequence shown here is derived from an EMBL/GenBank/DDBJ whole genome shotgun (WGS) entry which is preliminary data.</text>
</comment>
<organism evidence="2 3">
    <name type="scientific">Streptomyces roseochromogenus subsp. oscitans DS 12.976</name>
    <dbReference type="NCBI Taxonomy" id="1352936"/>
    <lineage>
        <taxon>Bacteria</taxon>
        <taxon>Bacillati</taxon>
        <taxon>Actinomycetota</taxon>
        <taxon>Actinomycetes</taxon>
        <taxon>Kitasatosporales</taxon>
        <taxon>Streptomycetaceae</taxon>
        <taxon>Streptomyces</taxon>
    </lineage>
</organism>
<dbReference type="OrthoDB" id="2472181at2"/>
<dbReference type="Pfam" id="PF00501">
    <property type="entry name" value="AMP-binding"/>
    <property type="match status" value="1"/>
</dbReference>